<feature type="compositionally biased region" description="Low complexity" evidence="1">
    <location>
        <begin position="28"/>
        <end position="44"/>
    </location>
</feature>
<name>R7Z6Q9_CONA1</name>
<keyword evidence="3" id="KW-1185">Reference proteome</keyword>
<evidence type="ECO:0000256" key="1">
    <source>
        <dbReference type="SAM" id="MobiDB-lite"/>
    </source>
</evidence>
<accession>R7Z6Q9</accession>
<dbReference type="GeneID" id="19906265"/>
<organism evidence="2 3">
    <name type="scientific">Coniosporium apollinis (strain CBS 100218)</name>
    <name type="common">Rock-inhabiting black yeast</name>
    <dbReference type="NCBI Taxonomy" id="1168221"/>
    <lineage>
        <taxon>Eukaryota</taxon>
        <taxon>Fungi</taxon>
        <taxon>Dikarya</taxon>
        <taxon>Ascomycota</taxon>
        <taxon>Pezizomycotina</taxon>
        <taxon>Dothideomycetes</taxon>
        <taxon>Dothideomycetes incertae sedis</taxon>
        <taxon>Coniosporium</taxon>
    </lineage>
</organism>
<evidence type="ECO:0000313" key="2">
    <source>
        <dbReference type="EMBL" id="EON69694.1"/>
    </source>
</evidence>
<sequence length="175" mass="18471">MPEESRAVLPEATIVEAPSMQTSGAHQSPKGTSTSRQSSSAPSADNTTFRRASPPRSADQTAEGEPPQGAVAQQSVHLASVGPATDQSKKRGRLQDDQPANDVDEEEEAAAVRPPKRSKPTIGEHVDSSYGGNLGQSRSEPAEYEGSTQESPSMADLYDKEIRALGEEEGSQGKP</sequence>
<protein>
    <submittedName>
        <fullName evidence="2">Uncharacterized protein</fullName>
    </submittedName>
</protein>
<evidence type="ECO:0000313" key="3">
    <source>
        <dbReference type="Proteomes" id="UP000016924"/>
    </source>
</evidence>
<reference evidence="3" key="1">
    <citation type="submission" date="2012-06" db="EMBL/GenBank/DDBJ databases">
        <title>The genome sequence of Coniosporium apollinis CBS 100218.</title>
        <authorList>
            <consortium name="The Broad Institute Genome Sequencing Platform"/>
            <person name="Cuomo C."/>
            <person name="Gorbushina A."/>
            <person name="Noack S."/>
            <person name="Walker B."/>
            <person name="Young S.K."/>
            <person name="Zeng Q."/>
            <person name="Gargeya S."/>
            <person name="Fitzgerald M."/>
            <person name="Haas B."/>
            <person name="Abouelleil A."/>
            <person name="Alvarado L."/>
            <person name="Arachchi H.M."/>
            <person name="Berlin A.M."/>
            <person name="Chapman S.B."/>
            <person name="Goldberg J."/>
            <person name="Griggs A."/>
            <person name="Gujja S."/>
            <person name="Hansen M."/>
            <person name="Howarth C."/>
            <person name="Imamovic A."/>
            <person name="Larimer J."/>
            <person name="McCowan C."/>
            <person name="Montmayeur A."/>
            <person name="Murphy C."/>
            <person name="Neiman D."/>
            <person name="Pearson M."/>
            <person name="Priest M."/>
            <person name="Roberts A."/>
            <person name="Saif S."/>
            <person name="Shea T."/>
            <person name="Sisk P."/>
            <person name="Sykes S."/>
            <person name="Wortman J."/>
            <person name="Nusbaum C."/>
            <person name="Birren B."/>
        </authorList>
    </citation>
    <scope>NUCLEOTIDE SEQUENCE [LARGE SCALE GENOMIC DNA]</scope>
    <source>
        <strain evidence="3">CBS 100218</strain>
    </source>
</reference>
<feature type="region of interest" description="Disordered" evidence="1">
    <location>
        <begin position="1"/>
        <end position="156"/>
    </location>
</feature>
<dbReference type="RefSeq" id="XP_007785011.1">
    <property type="nucleotide sequence ID" value="XM_007786821.1"/>
</dbReference>
<feature type="compositionally biased region" description="Basic and acidic residues" evidence="1">
    <location>
        <begin position="87"/>
        <end position="96"/>
    </location>
</feature>
<dbReference type="HOGENOM" id="CLU_1532463_0_0_1"/>
<dbReference type="AlphaFoldDB" id="R7Z6Q9"/>
<dbReference type="EMBL" id="JH767623">
    <property type="protein sequence ID" value="EON69694.1"/>
    <property type="molecule type" value="Genomic_DNA"/>
</dbReference>
<dbReference type="Proteomes" id="UP000016924">
    <property type="component" value="Unassembled WGS sequence"/>
</dbReference>
<gene>
    <name evidence="2" type="ORF">W97_08954</name>
</gene>
<proteinExistence type="predicted"/>